<gene>
    <name evidence="2" type="ORF">J8F10_23470</name>
</gene>
<protein>
    <submittedName>
        <fullName evidence="2">TIGR02996 domain-containing protein</fullName>
    </submittedName>
</protein>
<dbReference type="NCBIfam" id="TIGR02996">
    <property type="entry name" value="rpt_mate_G_obs"/>
    <property type="match status" value="1"/>
</dbReference>
<reference evidence="2 3" key="1">
    <citation type="submission" date="2021-04" db="EMBL/GenBank/DDBJ databases">
        <authorList>
            <person name="Ivanova A."/>
        </authorList>
    </citation>
    <scope>NUCLEOTIDE SEQUENCE [LARGE SCALE GENOMIC DNA]</scope>
    <source>
        <strain evidence="2 3">G18</strain>
    </source>
</reference>
<sequence length="196" mass="21532">MSLDRGWKSFSCLICVICVIRGSAFLNAALSFVLCLLISALFFVPFVPFCGHSVLTCNPLKSAAEMSEDAAFIAAILAAPDDRTALLVYADWLDERSDPRAEYLRLVAAEKPNQRRLTQIRRALDPIWVRIVTERTAADSVWIIEGALANCLGEITDVRQNRAGTVVATVRFTLRGQPSHVEVPVLMTRSVSVPVG</sequence>
<keyword evidence="1" id="KW-0472">Membrane</keyword>
<evidence type="ECO:0000313" key="2">
    <source>
        <dbReference type="EMBL" id="MBP3958219.1"/>
    </source>
</evidence>
<keyword evidence="1" id="KW-0812">Transmembrane</keyword>
<dbReference type="InterPro" id="IPR014338">
    <property type="entry name" value="CHP02996_rpt-companion-dom"/>
</dbReference>
<dbReference type="EMBL" id="JAGKQQ010000001">
    <property type="protein sequence ID" value="MBP3958219.1"/>
    <property type="molecule type" value="Genomic_DNA"/>
</dbReference>
<name>A0ABS5BWY4_9BACT</name>
<organism evidence="2 3">
    <name type="scientific">Gemmata palustris</name>
    <dbReference type="NCBI Taxonomy" id="2822762"/>
    <lineage>
        <taxon>Bacteria</taxon>
        <taxon>Pseudomonadati</taxon>
        <taxon>Planctomycetota</taxon>
        <taxon>Planctomycetia</taxon>
        <taxon>Gemmatales</taxon>
        <taxon>Gemmataceae</taxon>
        <taxon>Gemmata</taxon>
    </lineage>
</organism>
<keyword evidence="1" id="KW-1133">Transmembrane helix</keyword>
<accession>A0ABS5BWY4</accession>
<feature type="transmembrane region" description="Helical" evidence="1">
    <location>
        <begin position="12"/>
        <end position="44"/>
    </location>
</feature>
<evidence type="ECO:0000313" key="3">
    <source>
        <dbReference type="Proteomes" id="UP000676565"/>
    </source>
</evidence>
<proteinExistence type="predicted"/>
<evidence type="ECO:0000256" key="1">
    <source>
        <dbReference type="SAM" id="Phobius"/>
    </source>
</evidence>
<comment type="caution">
    <text evidence="2">The sequence shown here is derived from an EMBL/GenBank/DDBJ whole genome shotgun (WGS) entry which is preliminary data.</text>
</comment>
<dbReference type="RefSeq" id="WP_210657994.1">
    <property type="nucleotide sequence ID" value="NZ_JAGKQQ010000001.1"/>
</dbReference>
<dbReference type="Proteomes" id="UP000676565">
    <property type="component" value="Unassembled WGS sequence"/>
</dbReference>
<keyword evidence="3" id="KW-1185">Reference proteome</keyword>